<evidence type="ECO:0000313" key="2">
    <source>
        <dbReference type="Proteomes" id="UP000525652"/>
    </source>
</evidence>
<dbReference type="AlphaFoldDB" id="A0A7X1E4Y5"/>
<dbReference type="SUPFAM" id="SSF53756">
    <property type="entry name" value="UDP-Glycosyltransferase/glycogen phosphorylase"/>
    <property type="match status" value="1"/>
</dbReference>
<reference evidence="1 2" key="1">
    <citation type="submission" date="2020-07" db="EMBL/GenBank/DDBJ databases">
        <authorList>
            <person name="Feng X."/>
        </authorList>
    </citation>
    <scope>NUCLEOTIDE SEQUENCE [LARGE SCALE GENOMIC DNA]</scope>
    <source>
        <strain evidence="1 2">JCM14086</strain>
    </source>
</reference>
<proteinExistence type="predicted"/>
<name>A0A7X1E4Y5_9BACT</name>
<sequence length="339" mass="38045">MKKQVLPRILFWVRASESDGLGHLVRSLLVLDHIKHASDSSLIVIGDSSGTHLLENSDVRWDLVESEFSAIPMIRKRSPSLIVFDMLTISETALESLPTGALKVSLSSIFDQLEQMDHLFHRTTVEPPSWKNFKKFPTIHKGLKYSVLPQWLKPISTRLYEEHLNEDHLSVAISMGGSDAPNRTLQLLNLLGKNVKKLVIWVALGNAYRHSYTDLIDTAAKNRHEIILIKSNESMWRVLKNASIVLCAGGLTTYEAAHIGIPALNILQKKNWNYLFEELTELNACITLPPGEKSLRDAVDIVGDLRSNRVKLLEMHKSTQNVIPKNGAKAIAETILDLI</sequence>
<evidence type="ECO:0008006" key="3">
    <source>
        <dbReference type="Google" id="ProtNLM"/>
    </source>
</evidence>
<protein>
    <recommendedName>
        <fullName evidence="3">Glycosyl transferase family 28 C-terminal domain-containing protein</fullName>
    </recommendedName>
</protein>
<organism evidence="1 2">
    <name type="scientific">Puniceicoccus vermicola</name>
    <dbReference type="NCBI Taxonomy" id="388746"/>
    <lineage>
        <taxon>Bacteria</taxon>
        <taxon>Pseudomonadati</taxon>
        <taxon>Verrucomicrobiota</taxon>
        <taxon>Opitutia</taxon>
        <taxon>Puniceicoccales</taxon>
        <taxon>Puniceicoccaceae</taxon>
        <taxon>Puniceicoccus</taxon>
    </lineage>
</organism>
<evidence type="ECO:0000313" key="1">
    <source>
        <dbReference type="EMBL" id="MBC2601072.1"/>
    </source>
</evidence>
<dbReference type="Proteomes" id="UP000525652">
    <property type="component" value="Unassembled WGS sequence"/>
</dbReference>
<accession>A0A7X1E4Y5</accession>
<comment type="caution">
    <text evidence="1">The sequence shown here is derived from an EMBL/GenBank/DDBJ whole genome shotgun (WGS) entry which is preliminary data.</text>
</comment>
<dbReference type="EMBL" id="JACHVA010000046">
    <property type="protein sequence ID" value="MBC2601072.1"/>
    <property type="molecule type" value="Genomic_DNA"/>
</dbReference>
<gene>
    <name evidence="1" type="ORF">H5P30_04680</name>
</gene>
<dbReference type="Gene3D" id="3.40.50.2000">
    <property type="entry name" value="Glycogen Phosphorylase B"/>
    <property type="match status" value="1"/>
</dbReference>
<keyword evidence="2" id="KW-1185">Reference proteome</keyword>